<dbReference type="EMBL" id="GFPF01001456">
    <property type="protein sequence ID" value="MAA12602.1"/>
    <property type="molecule type" value="Transcribed_RNA"/>
</dbReference>
<reference evidence="1" key="1">
    <citation type="journal article" date="2017" name="Parasit. Vectors">
        <title>Sialotranscriptomics of Rhipicephalus zambeziensis reveals intricate expression profiles of secretory proteins and suggests tight temporal transcriptional regulation during blood-feeding.</title>
        <authorList>
            <person name="de Castro M.H."/>
            <person name="de Klerk D."/>
            <person name="Pienaar R."/>
            <person name="Rees D.J.G."/>
            <person name="Mans B.J."/>
        </authorList>
    </citation>
    <scope>NUCLEOTIDE SEQUENCE</scope>
    <source>
        <tissue evidence="1">Salivary glands</tissue>
    </source>
</reference>
<sequence length="152" mass="17997">MWNDYTSTGLLKWSQQTLLWFLHLSGNSCKSLQGLLRLTDSPHLFHISYQKNTEHTEHRKADVIARSVINLSSILLFACIVCNNNAHLKQFHHGEIKKQQHSRPYENTPLREHPCIHVRYLYIIKLSSFRHTSCYKYKYRNKVPLVVDYCNK</sequence>
<accession>A0A224YFP3</accession>
<organism evidence="1">
    <name type="scientific">Rhipicephalus zambeziensis</name>
    <dbReference type="NCBI Taxonomy" id="60191"/>
    <lineage>
        <taxon>Eukaryota</taxon>
        <taxon>Metazoa</taxon>
        <taxon>Ecdysozoa</taxon>
        <taxon>Arthropoda</taxon>
        <taxon>Chelicerata</taxon>
        <taxon>Arachnida</taxon>
        <taxon>Acari</taxon>
        <taxon>Parasitiformes</taxon>
        <taxon>Ixodida</taxon>
        <taxon>Ixodoidea</taxon>
        <taxon>Ixodidae</taxon>
        <taxon>Rhipicephalinae</taxon>
        <taxon>Rhipicephalus</taxon>
        <taxon>Rhipicephalus</taxon>
    </lineage>
</organism>
<protein>
    <submittedName>
        <fullName evidence="1">Uncharacterized protein</fullName>
    </submittedName>
</protein>
<proteinExistence type="predicted"/>
<evidence type="ECO:0000313" key="1">
    <source>
        <dbReference type="EMBL" id="MAA12602.1"/>
    </source>
</evidence>
<dbReference type="AlphaFoldDB" id="A0A224YFP3"/>
<name>A0A224YFP3_9ACAR</name>